<evidence type="ECO:0000313" key="3">
    <source>
        <dbReference type="EMBL" id="KAJ0409211.1"/>
    </source>
</evidence>
<gene>
    <name evidence="3" type="ORF">P43SY_006708</name>
</gene>
<reference evidence="3" key="1">
    <citation type="submission" date="2021-12" db="EMBL/GenBank/DDBJ databases">
        <title>Prjna785345.</title>
        <authorList>
            <person name="Rujirawat T."/>
            <person name="Krajaejun T."/>
        </authorList>
    </citation>
    <scope>NUCLEOTIDE SEQUENCE</scope>
    <source>
        <strain evidence="3">Pi057C3</strain>
    </source>
</reference>
<dbReference type="InterPro" id="IPR036291">
    <property type="entry name" value="NAD(P)-bd_dom_sf"/>
</dbReference>
<dbReference type="PANTHER" id="PTHR43157">
    <property type="entry name" value="PHOSPHATIDYLINOSITOL-GLYCAN BIOSYNTHESIS CLASS F PROTEIN-RELATED"/>
    <property type="match status" value="1"/>
</dbReference>
<dbReference type="InterPro" id="IPR002347">
    <property type="entry name" value="SDR_fam"/>
</dbReference>
<sequence length="335" mass="36493">MEPQQQHGPWDGTDIPSQQGKTVVVTGANAGIGFVVAQRLAERGARVILACRDETRGNAAAAAIDQRLAELKDDNDAIATGSVEVMQMDVGALASVKAFAQRLRDTVDRVDLLINNAGVGAPTETKSADGLSIQFGVNHLGHFHLTNLVFDLLKASPAARVVNVSSVAHRMDNSKLLGRSTEIDFDQLATGEGDPGWARYEKSKLCNLLFTYELQRRVAAAKLEQIRSVAAHPGVCHTNIFDETARAYFPRFLLGLLHWIFGRTMQTADMGALPILYAATVESVQSGEYYGPDGAKSWYGYPQLEQSSEASHSEEYGRRLWALSEQLTETSFLVA</sequence>
<evidence type="ECO:0000256" key="1">
    <source>
        <dbReference type="ARBA" id="ARBA00023002"/>
    </source>
</evidence>
<evidence type="ECO:0000313" key="4">
    <source>
        <dbReference type="Proteomes" id="UP001209570"/>
    </source>
</evidence>
<dbReference type="Proteomes" id="UP001209570">
    <property type="component" value="Unassembled WGS sequence"/>
</dbReference>
<keyword evidence="4" id="KW-1185">Reference proteome</keyword>
<dbReference type="Pfam" id="PF00106">
    <property type="entry name" value="adh_short"/>
    <property type="match status" value="1"/>
</dbReference>
<proteinExistence type="inferred from homology"/>
<evidence type="ECO:0000256" key="2">
    <source>
        <dbReference type="RuleBase" id="RU000363"/>
    </source>
</evidence>
<keyword evidence="1" id="KW-0560">Oxidoreductase</keyword>
<organism evidence="3 4">
    <name type="scientific">Pythium insidiosum</name>
    <name type="common">Pythiosis disease agent</name>
    <dbReference type="NCBI Taxonomy" id="114742"/>
    <lineage>
        <taxon>Eukaryota</taxon>
        <taxon>Sar</taxon>
        <taxon>Stramenopiles</taxon>
        <taxon>Oomycota</taxon>
        <taxon>Peronosporomycetes</taxon>
        <taxon>Pythiales</taxon>
        <taxon>Pythiaceae</taxon>
        <taxon>Pythium</taxon>
    </lineage>
</organism>
<dbReference type="AlphaFoldDB" id="A0AAD5QCP4"/>
<dbReference type="PANTHER" id="PTHR43157:SF31">
    <property type="entry name" value="PHOSPHATIDYLINOSITOL-GLYCAN BIOSYNTHESIS CLASS F PROTEIN"/>
    <property type="match status" value="1"/>
</dbReference>
<dbReference type="SUPFAM" id="SSF51735">
    <property type="entry name" value="NAD(P)-binding Rossmann-fold domains"/>
    <property type="match status" value="1"/>
</dbReference>
<dbReference type="NCBIfam" id="NF004846">
    <property type="entry name" value="PRK06197.1"/>
    <property type="match status" value="1"/>
</dbReference>
<dbReference type="Gene3D" id="3.40.50.720">
    <property type="entry name" value="NAD(P)-binding Rossmann-like Domain"/>
    <property type="match status" value="1"/>
</dbReference>
<dbReference type="GO" id="GO:0016491">
    <property type="term" value="F:oxidoreductase activity"/>
    <property type="evidence" value="ECO:0007669"/>
    <property type="project" value="UniProtKB-KW"/>
</dbReference>
<dbReference type="CDD" id="cd05327">
    <property type="entry name" value="retinol-DH_like_SDR_c_like"/>
    <property type="match status" value="1"/>
</dbReference>
<comment type="caution">
    <text evidence="3">The sequence shown here is derived from an EMBL/GenBank/DDBJ whole genome shotgun (WGS) entry which is preliminary data.</text>
</comment>
<protein>
    <submittedName>
        <fullName evidence="3">Uncharacterized protein</fullName>
    </submittedName>
</protein>
<accession>A0AAD5QCP4</accession>
<name>A0AAD5QCP4_PYTIN</name>
<dbReference type="PRINTS" id="PR00081">
    <property type="entry name" value="GDHRDH"/>
</dbReference>
<dbReference type="EMBL" id="JAKCXM010000005">
    <property type="protein sequence ID" value="KAJ0409211.1"/>
    <property type="molecule type" value="Genomic_DNA"/>
</dbReference>
<dbReference type="PRINTS" id="PR00080">
    <property type="entry name" value="SDRFAMILY"/>
</dbReference>
<comment type="similarity">
    <text evidence="2">Belongs to the short-chain dehydrogenases/reductases (SDR) family.</text>
</comment>